<reference evidence="1" key="3">
    <citation type="submission" date="2021-08" db="EMBL/GenBank/DDBJ databases">
        <authorList>
            <person name="Tani A."/>
            <person name="Ola A."/>
            <person name="Ogura Y."/>
            <person name="Katsura K."/>
            <person name="Hayashi T."/>
        </authorList>
    </citation>
    <scope>NUCLEOTIDE SEQUENCE</scope>
    <source>
        <strain evidence="1">DSM 22415</strain>
    </source>
</reference>
<gene>
    <name evidence="1" type="ORF">IFDJLNFL_4307</name>
    <name evidence="2" type="ORF">MTDSW087_02003</name>
</gene>
<protein>
    <recommendedName>
        <fullName evidence="5">Thiol-disulfide oxidoreductase DCC</fullName>
    </recommendedName>
</protein>
<reference evidence="2 3" key="1">
    <citation type="submission" date="2019-06" db="EMBL/GenBank/DDBJ databases">
        <authorList>
            <person name="Rodrigo-Torres L."/>
            <person name="Arahal R. D."/>
            <person name="Lucena T."/>
        </authorList>
    </citation>
    <scope>NUCLEOTIDE SEQUENCE [LARGE SCALE GENOMIC DNA]</scope>
    <source>
        <strain evidence="2 3">SW08-7</strain>
    </source>
</reference>
<evidence type="ECO:0008006" key="5">
    <source>
        <dbReference type="Google" id="ProtNLM"/>
    </source>
</evidence>
<dbReference type="PANTHER" id="PTHR33639:SF2">
    <property type="entry name" value="DUF393 DOMAIN-CONTAINING PROTEIN"/>
    <property type="match status" value="1"/>
</dbReference>
<dbReference type="EMBL" id="BPQI01000145">
    <property type="protein sequence ID" value="GJD58388.1"/>
    <property type="molecule type" value="Genomic_DNA"/>
</dbReference>
<dbReference type="EMBL" id="CABFVH010000009">
    <property type="protein sequence ID" value="VUF12313.1"/>
    <property type="molecule type" value="Genomic_DNA"/>
</dbReference>
<dbReference type="PANTHER" id="PTHR33639">
    <property type="entry name" value="THIOL-DISULFIDE OXIDOREDUCTASE DCC"/>
    <property type="match status" value="1"/>
</dbReference>
<dbReference type="InterPro" id="IPR007263">
    <property type="entry name" value="DCC1-like"/>
</dbReference>
<sequence length="157" mass="17919">MSEDPHPARARPYGYRADPAVPAFPDDRPIIVYDGHCALCTGWIRFVIRHDRAGRYRLLAAQSPLGQALYRHYGLDPQAFETNLLIEDGLPRFKLVGSARMARGLGFPWSLAALFALLPQHLGERLYDRVARNRFRLFGRHAVCHRPDPAEAWRFLA</sequence>
<name>A0A564FW33_9HYPH</name>
<dbReference type="OrthoDB" id="9785438at2"/>
<evidence type="ECO:0000313" key="3">
    <source>
        <dbReference type="Proteomes" id="UP000401717"/>
    </source>
</evidence>
<dbReference type="GO" id="GO:0015035">
    <property type="term" value="F:protein-disulfide reductase activity"/>
    <property type="evidence" value="ECO:0007669"/>
    <property type="project" value="InterPro"/>
</dbReference>
<dbReference type="InterPro" id="IPR052927">
    <property type="entry name" value="DCC_oxidoreductase"/>
</dbReference>
<dbReference type="AlphaFoldDB" id="A0A564FW33"/>
<keyword evidence="4" id="KW-1185">Reference proteome</keyword>
<dbReference type="Proteomes" id="UP000401717">
    <property type="component" value="Unassembled WGS sequence"/>
</dbReference>
<evidence type="ECO:0000313" key="1">
    <source>
        <dbReference type="EMBL" id="GJD58388.1"/>
    </source>
</evidence>
<evidence type="ECO:0000313" key="2">
    <source>
        <dbReference type="EMBL" id="VUF12313.1"/>
    </source>
</evidence>
<organism evidence="2 3">
    <name type="scientific">Methylobacterium dankookense</name>
    <dbReference type="NCBI Taxonomy" id="560405"/>
    <lineage>
        <taxon>Bacteria</taxon>
        <taxon>Pseudomonadati</taxon>
        <taxon>Pseudomonadota</taxon>
        <taxon>Alphaproteobacteria</taxon>
        <taxon>Hyphomicrobiales</taxon>
        <taxon>Methylobacteriaceae</taxon>
        <taxon>Methylobacterium</taxon>
    </lineage>
</organism>
<dbReference type="Pfam" id="PF04134">
    <property type="entry name" value="DCC1-like"/>
    <property type="match status" value="1"/>
</dbReference>
<dbReference type="RefSeq" id="WP_144763316.1">
    <property type="nucleotide sequence ID" value="NZ_BPQI01000145.1"/>
</dbReference>
<dbReference type="Proteomes" id="UP001055303">
    <property type="component" value="Unassembled WGS sequence"/>
</dbReference>
<evidence type="ECO:0000313" key="4">
    <source>
        <dbReference type="Proteomes" id="UP001055303"/>
    </source>
</evidence>
<accession>A0A564FW33</accession>
<proteinExistence type="predicted"/>
<reference evidence="1" key="2">
    <citation type="journal article" date="2021" name="Front. Microbiol.">
        <title>Comprehensive Comparative Genomics and Phenotyping of Methylobacterium Species.</title>
        <authorList>
            <person name="Alessa O."/>
            <person name="Ogura Y."/>
            <person name="Fujitani Y."/>
            <person name="Takami H."/>
            <person name="Hayashi T."/>
            <person name="Sahin N."/>
            <person name="Tani A."/>
        </authorList>
    </citation>
    <scope>NUCLEOTIDE SEQUENCE</scope>
    <source>
        <strain evidence="1">DSM 22415</strain>
    </source>
</reference>